<reference evidence="2" key="1">
    <citation type="submission" date="2021-02" db="EMBL/GenBank/DDBJ databases">
        <title>Genome sequence of Rhodospirillales sp. strain TMPK1 isolated from soil.</title>
        <authorList>
            <person name="Nakai R."/>
            <person name="Kusada H."/>
            <person name="Tamaki H."/>
        </authorList>
    </citation>
    <scope>NUCLEOTIDE SEQUENCE</scope>
    <source>
        <strain evidence="2">TMPK1</strain>
    </source>
</reference>
<name>A0A8S8X8N8_9PROT</name>
<evidence type="ECO:0000313" key="3">
    <source>
        <dbReference type="Proteomes" id="UP000681075"/>
    </source>
</evidence>
<dbReference type="Proteomes" id="UP000681075">
    <property type="component" value="Unassembled WGS sequence"/>
</dbReference>
<proteinExistence type="predicted"/>
<dbReference type="RefSeq" id="WP_420242143.1">
    <property type="nucleotide sequence ID" value="NZ_BOPV01000001.1"/>
</dbReference>
<dbReference type="AlphaFoldDB" id="A0A8S8X8N8"/>
<organism evidence="2 3">
    <name type="scientific">Roseiterribacter gracilis</name>
    <dbReference type="NCBI Taxonomy" id="2812848"/>
    <lineage>
        <taxon>Bacteria</taxon>
        <taxon>Pseudomonadati</taxon>
        <taxon>Pseudomonadota</taxon>
        <taxon>Alphaproteobacteria</taxon>
        <taxon>Rhodospirillales</taxon>
        <taxon>Roseiterribacteraceae</taxon>
        <taxon>Roseiterribacter</taxon>
    </lineage>
</organism>
<sequence length="56" mass="6422">MLALGEALLLALISFAIWWIALRSIAADHESKRDGLRFPVRPGRWDLRSHDTPRKP</sequence>
<feature type="region of interest" description="Disordered" evidence="1">
    <location>
        <begin position="35"/>
        <end position="56"/>
    </location>
</feature>
<evidence type="ECO:0000256" key="1">
    <source>
        <dbReference type="SAM" id="MobiDB-lite"/>
    </source>
</evidence>
<comment type="caution">
    <text evidence="2">The sequence shown here is derived from an EMBL/GenBank/DDBJ whole genome shotgun (WGS) entry which is preliminary data.</text>
</comment>
<feature type="compositionally biased region" description="Basic and acidic residues" evidence="1">
    <location>
        <begin position="43"/>
        <end position="56"/>
    </location>
</feature>
<protein>
    <submittedName>
        <fullName evidence="2">Uncharacterized protein</fullName>
    </submittedName>
</protein>
<evidence type="ECO:0000313" key="2">
    <source>
        <dbReference type="EMBL" id="GIL39044.1"/>
    </source>
</evidence>
<keyword evidence="3" id="KW-1185">Reference proteome</keyword>
<accession>A0A8S8X8N8</accession>
<dbReference type="EMBL" id="BOPV01000001">
    <property type="protein sequence ID" value="GIL39044.1"/>
    <property type="molecule type" value="Genomic_DNA"/>
</dbReference>
<gene>
    <name evidence="2" type="ORF">TMPK1_12810</name>
</gene>